<comment type="caution">
    <text evidence="11">The sequence shown here is derived from an EMBL/GenBank/DDBJ whole genome shotgun (WGS) entry which is preliminary data.</text>
</comment>
<organism evidence="11 12">
    <name type="scientific">Paramecium sonneborni</name>
    <dbReference type="NCBI Taxonomy" id="65129"/>
    <lineage>
        <taxon>Eukaryota</taxon>
        <taxon>Sar</taxon>
        <taxon>Alveolata</taxon>
        <taxon>Ciliophora</taxon>
        <taxon>Intramacronucleata</taxon>
        <taxon>Oligohymenophorea</taxon>
        <taxon>Peniculida</taxon>
        <taxon>Parameciidae</taxon>
        <taxon>Paramecium</taxon>
    </lineage>
</organism>
<feature type="domain" description="EF-hand" evidence="10">
    <location>
        <begin position="409"/>
        <end position="444"/>
    </location>
</feature>
<keyword evidence="2" id="KW-0723">Serine/threonine-protein kinase</keyword>
<dbReference type="InterPro" id="IPR002048">
    <property type="entry name" value="EF_hand_dom"/>
</dbReference>
<keyword evidence="12" id="KW-1185">Reference proteome</keyword>
<dbReference type="Proteomes" id="UP000692954">
    <property type="component" value="Unassembled WGS sequence"/>
</dbReference>
<feature type="domain" description="Protein kinase" evidence="9">
    <location>
        <begin position="52"/>
        <end position="329"/>
    </location>
</feature>
<feature type="domain" description="EF-hand" evidence="10">
    <location>
        <begin position="445"/>
        <end position="480"/>
    </location>
</feature>
<dbReference type="Pfam" id="PF13499">
    <property type="entry name" value="EF-hand_7"/>
    <property type="match status" value="1"/>
</dbReference>
<evidence type="ECO:0000259" key="10">
    <source>
        <dbReference type="PROSITE" id="PS50222"/>
    </source>
</evidence>
<evidence type="ECO:0000256" key="7">
    <source>
        <dbReference type="ARBA" id="ARBA00024334"/>
    </source>
</evidence>
<evidence type="ECO:0000259" key="9">
    <source>
        <dbReference type="PROSITE" id="PS50011"/>
    </source>
</evidence>
<dbReference type="PROSITE" id="PS50011">
    <property type="entry name" value="PROTEIN_KINASE_DOM"/>
    <property type="match status" value="1"/>
</dbReference>
<feature type="domain" description="EF-hand" evidence="10">
    <location>
        <begin position="371"/>
        <end position="406"/>
    </location>
</feature>
<dbReference type="GO" id="GO:0005509">
    <property type="term" value="F:calcium ion binding"/>
    <property type="evidence" value="ECO:0007669"/>
    <property type="project" value="InterPro"/>
</dbReference>
<reference evidence="11" key="1">
    <citation type="submission" date="2021-01" db="EMBL/GenBank/DDBJ databases">
        <authorList>
            <consortium name="Genoscope - CEA"/>
            <person name="William W."/>
        </authorList>
    </citation>
    <scope>NUCLEOTIDE SEQUENCE</scope>
</reference>
<evidence type="ECO:0000256" key="2">
    <source>
        <dbReference type="ARBA" id="ARBA00022527"/>
    </source>
</evidence>
<evidence type="ECO:0000256" key="4">
    <source>
        <dbReference type="ARBA" id="ARBA00022741"/>
    </source>
</evidence>
<evidence type="ECO:0008006" key="13">
    <source>
        <dbReference type="Google" id="ProtNLM"/>
    </source>
</evidence>
<comment type="similarity">
    <text evidence="7">Belongs to the protein kinase superfamily. Ser/Thr protein kinase family. CDPK subfamily.</text>
</comment>
<dbReference type="CDD" id="cd00051">
    <property type="entry name" value="EFh"/>
    <property type="match status" value="1"/>
</dbReference>
<dbReference type="InterPro" id="IPR000719">
    <property type="entry name" value="Prot_kinase_dom"/>
</dbReference>
<dbReference type="FunFam" id="1.10.510.10:FF:001330">
    <property type="entry name" value="Uncharacterized protein"/>
    <property type="match status" value="1"/>
</dbReference>
<dbReference type="GO" id="GO:0004674">
    <property type="term" value="F:protein serine/threonine kinase activity"/>
    <property type="evidence" value="ECO:0007669"/>
    <property type="project" value="UniProtKB-KW"/>
</dbReference>
<evidence type="ECO:0000313" key="12">
    <source>
        <dbReference type="Proteomes" id="UP000692954"/>
    </source>
</evidence>
<protein>
    <recommendedName>
        <fullName evidence="13">Calcium-dependent protein kinase</fullName>
    </recommendedName>
</protein>
<accession>A0A8S1NXT5</accession>
<dbReference type="GO" id="GO:0005524">
    <property type="term" value="F:ATP binding"/>
    <property type="evidence" value="ECO:0007669"/>
    <property type="project" value="UniProtKB-KW"/>
</dbReference>
<evidence type="ECO:0000256" key="3">
    <source>
        <dbReference type="ARBA" id="ARBA00022679"/>
    </source>
</evidence>
<gene>
    <name evidence="11" type="ORF">PSON_ATCC_30995.1.T0620210</name>
</gene>
<dbReference type="InterPro" id="IPR050205">
    <property type="entry name" value="CDPK_Ser/Thr_kinases"/>
</dbReference>
<dbReference type="PROSITE" id="PS50222">
    <property type="entry name" value="EF_HAND_2"/>
    <property type="match status" value="3"/>
</dbReference>
<keyword evidence="3" id="KW-0808">Transferase</keyword>
<dbReference type="PANTHER" id="PTHR24349">
    <property type="entry name" value="SERINE/THREONINE-PROTEIN KINASE"/>
    <property type="match status" value="1"/>
</dbReference>
<evidence type="ECO:0000313" key="11">
    <source>
        <dbReference type="EMBL" id="CAD8094453.1"/>
    </source>
</evidence>
<name>A0A8S1NXT5_9CILI</name>
<evidence type="ECO:0000256" key="1">
    <source>
        <dbReference type="ARBA" id="ARBA00001946"/>
    </source>
</evidence>
<dbReference type="AlphaFoldDB" id="A0A8S1NXT5"/>
<feature type="region of interest" description="Disordered" evidence="8">
    <location>
        <begin position="1"/>
        <end position="27"/>
    </location>
</feature>
<dbReference type="FunFam" id="1.10.238.10:FF:000783">
    <property type="entry name" value="Uncharacterized protein"/>
    <property type="match status" value="1"/>
</dbReference>
<evidence type="ECO:0000256" key="5">
    <source>
        <dbReference type="ARBA" id="ARBA00022777"/>
    </source>
</evidence>
<sequence>MGCSGSKQTRKTSKQNRPSLLDNLNDIPKQKLLTLESKPEERKSKQLKSLDKNKVAELFQGDHQQIFRNKKFQNDYFIIEEKVQICGFNGKTFVVENKITGMKRIAKITRNALSNVQINEYVDYLQSIKKIDHPNIIKLFDFYHDDKHIYLVEEYYDGGDLYQRLNQEIHSSEKIHIAYVFKQVLSAIYYLHSQEILHKNISPNIIVVAQNSNLLIKLTGLDDLNGIFQDSNKDINYRAPESFAEKYKWNKAADIWSAGVILFELMYGSHPFKDQNRQMTIQNIKRNNINQDIDLNSINDDAFKLISEMINPDPNQRPDAKECLKFKYFKTIRKSSMKITSALLRIKEFQKKNELRLVLLSLMIEYLMSKEERDKIAQTFYKIDLNNDGKISKAELYQQYLEISGNENQAREEVEKIFSQLDINQNKYIEFNEFLIASCNKTALFNEENLKKFFNKLDRDHSKQISANELKVFFYNTNLSQSDWQQVIHLGEKKEEMNNKISYQEFVSLLTENE</sequence>
<dbReference type="OrthoDB" id="26525at2759"/>
<dbReference type="Pfam" id="PF00069">
    <property type="entry name" value="Pkinase"/>
    <property type="match status" value="1"/>
</dbReference>
<dbReference type="EMBL" id="CAJJDN010000062">
    <property type="protein sequence ID" value="CAD8094453.1"/>
    <property type="molecule type" value="Genomic_DNA"/>
</dbReference>
<keyword evidence="5" id="KW-0418">Kinase</keyword>
<evidence type="ECO:0000256" key="6">
    <source>
        <dbReference type="ARBA" id="ARBA00022840"/>
    </source>
</evidence>
<comment type="cofactor">
    <cofactor evidence="1">
        <name>Mg(2+)</name>
        <dbReference type="ChEBI" id="CHEBI:18420"/>
    </cofactor>
</comment>
<dbReference type="PROSITE" id="PS00018">
    <property type="entry name" value="EF_HAND_1"/>
    <property type="match status" value="3"/>
</dbReference>
<dbReference type="InterPro" id="IPR018247">
    <property type="entry name" value="EF_Hand_1_Ca_BS"/>
</dbReference>
<dbReference type="SMART" id="SM00054">
    <property type="entry name" value="EFh"/>
    <property type="match status" value="3"/>
</dbReference>
<evidence type="ECO:0000256" key="8">
    <source>
        <dbReference type="SAM" id="MobiDB-lite"/>
    </source>
</evidence>
<keyword evidence="6" id="KW-0067">ATP-binding</keyword>
<keyword evidence="4" id="KW-0547">Nucleotide-binding</keyword>
<proteinExistence type="inferred from homology"/>